<evidence type="ECO:0000259" key="4">
    <source>
        <dbReference type="PROSITE" id="PS51379"/>
    </source>
</evidence>
<dbReference type="RefSeq" id="WP_373855386.1">
    <property type="nucleotide sequence ID" value="NZ_BFAV01000028.1"/>
</dbReference>
<keyword evidence="1" id="KW-0479">Metal-binding</keyword>
<dbReference type="GO" id="GO:0051536">
    <property type="term" value="F:iron-sulfur cluster binding"/>
    <property type="evidence" value="ECO:0007669"/>
    <property type="project" value="UniProtKB-KW"/>
</dbReference>
<feature type="domain" description="4Fe-4S ferredoxin-type" evidence="4">
    <location>
        <begin position="294"/>
        <end position="322"/>
    </location>
</feature>
<feature type="domain" description="4Fe-4S ferredoxin-type" evidence="4">
    <location>
        <begin position="212"/>
        <end position="243"/>
    </location>
</feature>
<name>A0A2L2XDX0_9FIRM</name>
<organism evidence="5 6">
    <name type="scientific">Desulfocucumis palustris</name>
    <dbReference type="NCBI Taxonomy" id="1898651"/>
    <lineage>
        <taxon>Bacteria</taxon>
        <taxon>Bacillati</taxon>
        <taxon>Bacillota</taxon>
        <taxon>Clostridia</taxon>
        <taxon>Eubacteriales</taxon>
        <taxon>Desulfocucumaceae</taxon>
        <taxon>Desulfocucumis</taxon>
    </lineage>
</organism>
<dbReference type="PROSITE" id="PS00198">
    <property type="entry name" value="4FE4S_FER_1"/>
    <property type="match status" value="2"/>
</dbReference>
<dbReference type="InterPro" id="IPR017900">
    <property type="entry name" value="4Fe4S_Fe_S_CS"/>
</dbReference>
<keyword evidence="6" id="KW-1185">Reference proteome</keyword>
<proteinExistence type="predicted"/>
<evidence type="ECO:0000313" key="6">
    <source>
        <dbReference type="Proteomes" id="UP000239549"/>
    </source>
</evidence>
<dbReference type="GO" id="GO:0046872">
    <property type="term" value="F:metal ion binding"/>
    <property type="evidence" value="ECO:0007669"/>
    <property type="project" value="UniProtKB-KW"/>
</dbReference>
<dbReference type="InterPro" id="IPR017896">
    <property type="entry name" value="4Fe4S_Fe-S-bd"/>
</dbReference>
<sequence>MAYWLDMDSFNGILKELSADNVVYAPVKMTGKGAFSGTDLVAYREISGVEQIEFKEKSRFSPKEIVFPITQTLLYFTEEEYAVPGTGEKGIIVFCRPCDVNAFKRLDEIFLRNGGRVDSYYRELREKVRFFVIECAESFDSCFCVSMGTNRADGYDVFIRAAGGGFLCDVRGDLATLFEKFGGPAEMSLRFIEENKTKVSIPESVDQSVFGHGIWREYASRCIACGRCTVSCPTCSCFTMQDIFYEDNPNRGERRRVWASCMIDGFTAMAGGHGFREDHGDRMRFKLMHKISDFRKRFGYNMCVGCGRCDDVCPEYISFARAINRVDALMKEAVENV</sequence>
<evidence type="ECO:0000313" key="5">
    <source>
        <dbReference type="EMBL" id="GBF32426.1"/>
    </source>
</evidence>
<dbReference type="PANTHER" id="PTHR40447:SF1">
    <property type="entry name" value="ANAEROBIC SULFITE REDUCTASE SUBUNIT A"/>
    <property type="match status" value="1"/>
</dbReference>
<dbReference type="EMBL" id="BFAV01000028">
    <property type="protein sequence ID" value="GBF32426.1"/>
    <property type="molecule type" value="Genomic_DNA"/>
</dbReference>
<dbReference type="InterPro" id="IPR009051">
    <property type="entry name" value="Helical_ferredxn"/>
</dbReference>
<keyword evidence="3" id="KW-0411">Iron-sulfur</keyword>
<evidence type="ECO:0000256" key="3">
    <source>
        <dbReference type="ARBA" id="ARBA00023014"/>
    </source>
</evidence>
<dbReference type="Gene3D" id="1.10.1060.10">
    <property type="entry name" value="Alpha-helical ferredoxin"/>
    <property type="match status" value="1"/>
</dbReference>
<dbReference type="PANTHER" id="PTHR40447">
    <property type="entry name" value="ANAEROBIC SULFITE REDUCTASE SUBUNIT A"/>
    <property type="match status" value="1"/>
</dbReference>
<comment type="caution">
    <text evidence="5">The sequence shown here is derived from an EMBL/GenBank/DDBJ whole genome shotgun (WGS) entry which is preliminary data.</text>
</comment>
<accession>A0A2L2XDX0</accession>
<reference evidence="6" key="1">
    <citation type="submission" date="2018-02" db="EMBL/GenBank/DDBJ databases">
        <title>Genome sequence of Desulfocucumis palustris strain NAW-5.</title>
        <authorList>
            <person name="Watanabe M."/>
            <person name="Kojima H."/>
            <person name="Fukui M."/>
        </authorList>
    </citation>
    <scope>NUCLEOTIDE SEQUENCE [LARGE SCALE GENOMIC DNA]</scope>
    <source>
        <strain evidence="6">NAW-5</strain>
    </source>
</reference>
<dbReference type="InterPro" id="IPR014259">
    <property type="entry name" value="Sulphite_reductase_A"/>
</dbReference>
<evidence type="ECO:0000256" key="2">
    <source>
        <dbReference type="ARBA" id="ARBA00023004"/>
    </source>
</evidence>
<protein>
    <submittedName>
        <fullName evidence="5">Anaerobic sulfite reductase subunit AsrA</fullName>
    </submittedName>
</protein>
<dbReference type="SUPFAM" id="SSF46548">
    <property type="entry name" value="alpha-helical ferredoxin"/>
    <property type="match status" value="1"/>
</dbReference>
<dbReference type="PROSITE" id="PS51379">
    <property type="entry name" value="4FE4S_FER_2"/>
    <property type="match status" value="2"/>
</dbReference>
<dbReference type="Proteomes" id="UP000239549">
    <property type="component" value="Unassembled WGS sequence"/>
</dbReference>
<dbReference type="AlphaFoldDB" id="A0A2L2XDX0"/>
<keyword evidence="2" id="KW-0408">Iron</keyword>
<dbReference type="Pfam" id="PF17179">
    <property type="entry name" value="Fer4_22"/>
    <property type="match status" value="1"/>
</dbReference>
<dbReference type="NCBIfam" id="TIGR02910">
    <property type="entry name" value="sulfite_red_A"/>
    <property type="match status" value="1"/>
</dbReference>
<gene>
    <name evidence="5" type="ORF">DCCM_0620</name>
</gene>
<evidence type="ECO:0000256" key="1">
    <source>
        <dbReference type="ARBA" id="ARBA00022723"/>
    </source>
</evidence>